<keyword evidence="1" id="KW-0378">Hydrolase</keyword>
<dbReference type="InterPro" id="IPR050695">
    <property type="entry name" value="N-acetylmuramoyl_amidase_3"/>
</dbReference>
<evidence type="ECO:0000259" key="3">
    <source>
        <dbReference type="SMART" id="SM00646"/>
    </source>
</evidence>
<evidence type="ECO:0000313" key="4">
    <source>
        <dbReference type="EMBL" id="AUO18965.1"/>
    </source>
</evidence>
<dbReference type="KEGG" id="mpec:B9O19_00788"/>
<reference evidence="4 5" key="1">
    <citation type="submission" date="2017-04" db="EMBL/GenBank/DDBJ databases">
        <title>Monoglobus pectinilyticus 14 draft genome.</title>
        <authorList>
            <person name="Kim C."/>
            <person name="Rosendale D.I."/>
            <person name="Kelly W.J."/>
            <person name="Tannock G.W."/>
            <person name="Patchett M.L."/>
            <person name="Jordens J.Z."/>
        </authorList>
    </citation>
    <scope>NUCLEOTIDE SEQUENCE [LARGE SCALE GENOMIC DNA]</scope>
    <source>
        <strain evidence="4 5">14</strain>
    </source>
</reference>
<feature type="domain" description="MurNAc-LAA" evidence="3">
    <location>
        <begin position="119"/>
        <end position="232"/>
    </location>
</feature>
<dbReference type="Proteomes" id="UP000235589">
    <property type="component" value="Chromosome"/>
</dbReference>
<organism evidence="4 5">
    <name type="scientific">Monoglobus pectinilyticus</name>
    <dbReference type="NCBI Taxonomy" id="1981510"/>
    <lineage>
        <taxon>Bacteria</taxon>
        <taxon>Bacillati</taxon>
        <taxon>Bacillota</taxon>
        <taxon>Clostridia</taxon>
        <taxon>Monoglobales</taxon>
        <taxon>Monoglobaceae</taxon>
        <taxon>Monoglobus</taxon>
    </lineage>
</organism>
<sequence>MFFAVKKNSLILIGLGTLMVIAAICIMIFGLNDDPAVTTNAEVSGKVIVIDAGHGGVDGGASASGILEKDINLAVALKLRDVINSDGNTAVLTRDSDEVKLLNNTSGKYVKKDDLLYRLSLIEDSGADLFISIHMNKFENPKYSGAQVFYSQNSEDSKKLGELIQASLINNLDNNNNRVAKKNETGIYILKNAKVPAALVECGFLSNPEELKNLTDEEYQKKLAEAIYTGICEYFK</sequence>
<name>A0A2K9P133_9FIRM</name>
<dbReference type="PANTHER" id="PTHR30404:SF0">
    <property type="entry name" value="N-ACETYLMURAMOYL-L-ALANINE AMIDASE AMIC"/>
    <property type="match status" value="1"/>
</dbReference>
<keyword evidence="2" id="KW-0812">Transmembrane</keyword>
<dbReference type="EMBL" id="CP020991">
    <property type="protein sequence ID" value="AUO18965.1"/>
    <property type="molecule type" value="Genomic_DNA"/>
</dbReference>
<dbReference type="OrthoDB" id="9806267at2"/>
<keyword evidence="2" id="KW-1133">Transmembrane helix</keyword>
<evidence type="ECO:0000256" key="1">
    <source>
        <dbReference type="ARBA" id="ARBA00022801"/>
    </source>
</evidence>
<feature type="transmembrane region" description="Helical" evidence="2">
    <location>
        <begin position="12"/>
        <end position="31"/>
    </location>
</feature>
<dbReference type="SMART" id="SM00646">
    <property type="entry name" value="Ami_3"/>
    <property type="match status" value="1"/>
</dbReference>
<keyword evidence="5" id="KW-1185">Reference proteome</keyword>
<dbReference type="SUPFAM" id="SSF53187">
    <property type="entry name" value="Zn-dependent exopeptidases"/>
    <property type="match status" value="1"/>
</dbReference>
<evidence type="ECO:0000256" key="2">
    <source>
        <dbReference type="SAM" id="Phobius"/>
    </source>
</evidence>
<protein>
    <submittedName>
        <fullName evidence="4">N-acetylmuramoyl-L-alanine amidase</fullName>
    </submittedName>
</protein>
<dbReference type="GeneID" id="98062211"/>
<dbReference type="InterPro" id="IPR002508">
    <property type="entry name" value="MurNAc-LAA_cat"/>
</dbReference>
<dbReference type="AlphaFoldDB" id="A0A2K9P133"/>
<keyword evidence="2" id="KW-0472">Membrane</keyword>
<dbReference type="RefSeq" id="WP_102365214.1">
    <property type="nucleotide sequence ID" value="NZ_CP020991.1"/>
</dbReference>
<proteinExistence type="predicted"/>
<dbReference type="Gene3D" id="3.40.630.40">
    <property type="entry name" value="Zn-dependent exopeptidases"/>
    <property type="match status" value="1"/>
</dbReference>
<dbReference type="InterPro" id="IPR014234">
    <property type="entry name" value="Spore_CwlD"/>
</dbReference>
<dbReference type="GO" id="GO:0008745">
    <property type="term" value="F:N-acetylmuramoyl-L-alanine amidase activity"/>
    <property type="evidence" value="ECO:0007669"/>
    <property type="project" value="InterPro"/>
</dbReference>
<dbReference type="NCBIfam" id="TIGR02883">
    <property type="entry name" value="spore_cwlD"/>
    <property type="match status" value="1"/>
</dbReference>
<accession>A0A2K9P133</accession>
<dbReference type="GO" id="GO:0030288">
    <property type="term" value="C:outer membrane-bounded periplasmic space"/>
    <property type="evidence" value="ECO:0007669"/>
    <property type="project" value="TreeGrafter"/>
</dbReference>
<gene>
    <name evidence="4" type="ORF">B9O19_00788</name>
</gene>
<dbReference type="PANTHER" id="PTHR30404">
    <property type="entry name" value="N-ACETYLMURAMOYL-L-ALANINE AMIDASE"/>
    <property type="match status" value="1"/>
</dbReference>
<evidence type="ECO:0000313" key="5">
    <source>
        <dbReference type="Proteomes" id="UP000235589"/>
    </source>
</evidence>
<dbReference type="CDD" id="cd02696">
    <property type="entry name" value="MurNAc-LAA"/>
    <property type="match status" value="1"/>
</dbReference>
<dbReference type="GO" id="GO:0009253">
    <property type="term" value="P:peptidoglycan catabolic process"/>
    <property type="evidence" value="ECO:0007669"/>
    <property type="project" value="InterPro"/>
</dbReference>
<dbReference type="Pfam" id="PF01520">
    <property type="entry name" value="Amidase_3"/>
    <property type="match status" value="1"/>
</dbReference>